<accession>A0A1I4YRK7</accession>
<dbReference type="Pfam" id="PF00171">
    <property type="entry name" value="Aldedh"/>
    <property type="match status" value="1"/>
</dbReference>
<organism evidence="3 4">
    <name type="scientific">Chryseobacterium oleae</name>
    <dbReference type="NCBI Taxonomy" id="491207"/>
    <lineage>
        <taxon>Bacteria</taxon>
        <taxon>Pseudomonadati</taxon>
        <taxon>Bacteroidota</taxon>
        <taxon>Flavobacteriia</taxon>
        <taxon>Flavobacteriales</taxon>
        <taxon>Weeksellaceae</taxon>
        <taxon>Chryseobacterium group</taxon>
        <taxon>Chryseobacterium</taxon>
    </lineage>
</organism>
<dbReference type="CDD" id="cd07120">
    <property type="entry name" value="ALDH_PsfA-ACA09737"/>
    <property type="match status" value="1"/>
</dbReference>
<dbReference type="GO" id="GO:0016620">
    <property type="term" value="F:oxidoreductase activity, acting on the aldehyde or oxo group of donors, NAD or NADP as acceptor"/>
    <property type="evidence" value="ECO:0007669"/>
    <property type="project" value="InterPro"/>
</dbReference>
<dbReference type="EMBL" id="FOVD01000003">
    <property type="protein sequence ID" value="SFN40644.1"/>
    <property type="molecule type" value="Genomic_DNA"/>
</dbReference>
<sequence length="482" mass="52435">MNKIALNWIDGEWVDSNHHRDSFNPATGEKIGTYADGGSIEARSAIEAAKRAFKESDWKNSRHLRYKVINELAAAFEDNQEKLIDILCLENGKIRGEAEFEFNLVPPKLRYYAALTLAESGRALETRAGSYSMVLSGPIGVAGIIAPWNSPVILMIRSLAPALAAGCSTVIKMPSQTAQVNRAINEIFESVKSLPKGIINQFTESGSEGAALMIESPDVPSISYTGSTATGKILMRNGASNLKRFGFELGGKTPMLVFNDADLETALPVLEKAITVFAGQFCMTGSRLLVQRGIADRFIKTFSERLENVKPGPASNPESDMGPMIDKANVERVDKIVEEAIGLGAKVLVRGGKIPEGPLSAGAFYRPALLEVNDNKMKIIQEETFGPVATLQIFDTPEEAVELANDNIYGLAASIWSQNVDLPLKVAKELEAGTVWINNWAQVNDEFEEGGYKLSGLGRLNGLAAMHDFIEHKHIFHQAGIL</sequence>
<dbReference type="AlphaFoldDB" id="A0A1I4YRK7"/>
<evidence type="ECO:0000313" key="3">
    <source>
        <dbReference type="EMBL" id="SFN40644.1"/>
    </source>
</evidence>
<evidence type="ECO:0000313" key="4">
    <source>
        <dbReference type="Proteomes" id="UP000198769"/>
    </source>
</evidence>
<reference evidence="4" key="1">
    <citation type="submission" date="2016-10" db="EMBL/GenBank/DDBJ databases">
        <authorList>
            <person name="Varghese N."/>
            <person name="Submissions S."/>
        </authorList>
    </citation>
    <scope>NUCLEOTIDE SEQUENCE [LARGE SCALE GENOMIC DNA]</scope>
    <source>
        <strain evidence="4">DSM 25575</strain>
    </source>
</reference>
<name>A0A1I4YRK7_CHROL</name>
<dbReference type="SUPFAM" id="SSF53720">
    <property type="entry name" value="ALDH-like"/>
    <property type="match status" value="1"/>
</dbReference>
<dbReference type="Gene3D" id="3.40.605.10">
    <property type="entry name" value="Aldehyde Dehydrogenase, Chain A, domain 1"/>
    <property type="match status" value="1"/>
</dbReference>
<dbReference type="RefSeq" id="WP_090024837.1">
    <property type="nucleotide sequence ID" value="NZ_FOVD01000003.1"/>
</dbReference>
<proteinExistence type="predicted"/>
<dbReference type="InterPro" id="IPR016162">
    <property type="entry name" value="Ald_DH_N"/>
</dbReference>
<dbReference type="InterPro" id="IPR016161">
    <property type="entry name" value="Ald_DH/histidinol_DH"/>
</dbReference>
<evidence type="ECO:0000259" key="2">
    <source>
        <dbReference type="Pfam" id="PF00171"/>
    </source>
</evidence>
<dbReference type="OrthoDB" id="9762913at2"/>
<gene>
    <name evidence="3" type="ORF">SAMN05421594_2631</name>
</gene>
<dbReference type="Gene3D" id="3.40.309.10">
    <property type="entry name" value="Aldehyde Dehydrogenase, Chain A, domain 2"/>
    <property type="match status" value="1"/>
</dbReference>
<dbReference type="PANTHER" id="PTHR11699">
    <property type="entry name" value="ALDEHYDE DEHYDROGENASE-RELATED"/>
    <property type="match status" value="1"/>
</dbReference>
<evidence type="ECO:0000256" key="1">
    <source>
        <dbReference type="ARBA" id="ARBA00023002"/>
    </source>
</evidence>
<dbReference type="InterPro" id="IPR016163">
    <property type="entry name" value="Ald_DH_C"/>
</dbReference>
<keyword evidence="1" id="KW-0560">Oxidoreductase</keyword>
<keyword evidence="4" id="KW-1185">Reference proteome</keyword>
<dbReference type="Proteomes" id="UP000198769">
    <property type="component" value="Unassembled WGS sequence"/>
</dbReference>
<protein>
    <submittedName>
        <fullName evidence="3">Betaine-aldehyde dehydrogenase</fullName>
    </submittedName>
</protein>
<dbReference type="InterPro" id="IPR015590">
    <property type="entry name" value="Aldehyde_DH_dom"/>
</dbReference>
<feature type="domain" description="Aldehyde dehydrogenase" evidence="2">
    <location>
        <begin position="13"/>
        <end position="475"/>
    </location>
</feature>